<proteinExistence type="predicted"/>
<dbReference type="EMBL" id="JANEYG010000156">
    <property type="protein sequence ID" value="KAJ8911903.1"/>
    <property type="molecule type" value="Genomic_DNA"/>
</dbReference>
<dbReference type="Proteomes" id="UP001159042">
    <property type="component" value="Unassembled WGS sequence"/>
</dbReference>
<sequence>MFSDWLNGGIVLGDVEKFNKIRCVALSSSLVFTSENMSTASSSSSSYQCWQWILIVKSINSLRKSQIKE</sequence>
<evidence type="ECO:0000313" key="2">
    <source>
        <dbReference type="Proteomes" id="UP001159042"/>
    </source>
</evidence>
<comment type="caution">
    <text evidence="1">The sequence shown here is derived from an EMBL/GenBank/DDBJ whole genome shotgun (WGS) entry which is preliminary data.</text>
</comment>
<organism evidence="1 2">
    <name type="scientific">Exocentrus adspersus</name>
    <dbReference type="NCBI Taxonomy" id="1586481"/>
    <lineage>
        <taxon>Eukaryota</taxon>
        <taxon>Metazoa</taxon>
        <taxon>Ecdysozoa</taxon>
        <taxon>Arthropoda</taxon>
        <taxon>Hexapoda</taxon>
        <taxon>Insecta</taxon>
        <taxon>Pterygota</taxon>
        <taxon>Neoptera</taxon>
        <taxon>Endopterygota</taxon>
        <taxon>Coleoptera</taxon>
        <taxon>Polyphaga</taxon>
        <taxon>Cucujiformia</taxon>
        <taxon>Chrysomeloidea</taxon>
        <taxon>Cerambycidae</taxon>
        <taxon>Lamiinae</taxon>
        <taxon>Acanthocinini</taxon>
        <taxon>Exocentrus</taxon>
    </lineage>
</organism>
<protein>
    <submittedName>
        <fullName evidence="1">Uncharacterized protein</fullName>
    </submittedName>
</protein>
<keyword evidence="2" id="KW-1185">Reference proteome</keyword>
<dbReference type="AlphaFoldDB" id="A0AAV8VCN9"/>
<accession>A0AAV8VCN9</accession>
<gene>
    <name evidence="1" type="ORF">NQ315_012317</name>
</gene>
<reference evidence="1 2" key="1">
    <citation type="journal article" date="2023" name="Insect Mol. Biol.">
        <title>Genome sequencing provides insights into the evolution of gene families encoding plant cell wall-degrading enzymes in longhorned beetles.</title>
        <authorList>
            <person name="Shin N.R."/>
            <person name="Okamura Y."/>
            <person name="Kirsch R."/>
            <person name="Pauchet Y."/>
        </authorList>
    </citation>
    <scope>NUCLEOTIDE SEQUENCE [LARGE SCALE GENOMIC DNA]</scope>
    <source>
        <strain evidence="1">EAD_L_NR</strain>
    </source>
</reference>
<name>A0AAV8VCN9_9CUCU</name>
<evidence type="ECO:0000313" key="1">
    <source>
        <dbReference type="EMBL" id="KAJ8911903.1"/>
    </source>
</evidence>